<organism evidence="1 2">
    <name type="scientific">Posidoniimonas corsicana</name>
    <dbReference type="NCBI Taxonomy" id="1938618"/>
    <lineage>
        <taxon>Bacteria</taxon>
        <taxon>Pseudomonadati</taxon>
        <taxon>Planctomycetota</taxon>
        <taxon>Planctomycetia</taxon>
        <taxon>Pirellulales</taxon>
        <taxon>Lacipirellulaceae</taxon>
        <taxon>Posidoniimonas</taxon>
    </lineage>
</organism>
<comment type="caution">
    <text evidence="1">The sequence shown here is derived from an EMBL/GenBank/DDBJ whole genome shotgun (WGS) entry which is preliminary data.</text>
</comment>
<accession>A0A5C5VC75</accession>
<gene>
    <name evidence="1" type="ORF">KOR34_02020</name>
</gene>
<protein>
    <submittedName>
        <fullName evidence="1">Uncharacterized protein</fullName>
    </submittedName>
</protein>
<dbReference type="EMBL" id="SIHJ01000001">
    <property type="protein sequence ID" value="TWT35312.1"/>
    <property type="molecule type" value="Genomic_DNA"/>
</dbReference>
<dbReference type="AlphaFoldDB" id="A0A5C5VC75"/>
<evidence type="ECO:0000313" key="1">
    <source>
        <dbReference type="EMBL" id="TWT35312.1"/>
    </source>
</evidence>
<reference evidence="1 2" key="1">
    <citation type="submission" date="2019-02" db="EMBL/GenBank/DDBJ databases">
        <title>Deep-cultivation of Planctomycetes and their phenomic and genomic characterization uncovers novel biology.</title>
        <authorList>
            <person name="Wiegand S."/>
            <person name="Jogler M."/>
            <person name="Boedeker C."/>
            <person name="Pinto D."/>
            <person name="Vollmers J."/>
            <person name="Rivas-Marin E."/>
            <person name="Kohn T."/>
            <person name="Peeters S.H."/>
            <person name="Heuer A."/>
            <person name="Rast P."/>
            <person name="Oberbeckmann S."/>
            <person name="Bunk B."/>
            <person name="Jeske O."/>
            <person name="Meyerdierks A."/>
            <person name="Storesund J.E."/>
            <person name="Kallscheuer N."/>
            <person name="Luecker S."/>
            <person name="Lage O.M."/>
            <person name="Pohl T."/>
            <person name="Merkel B.J."/>
            <person name="Hornburger P."/>
            <person name="Mueller R.-W."/>
            <person name="Bruemmer F."/>
            <person name="Labrenz M."/>
            <person name="Spormann A.M."/>
            <person name="Op Den Camp H."/>
            <person name="Overmann J."/>
            <person name="Amann R."/>
            <person name="Jetten M.S.M."/>
            <person name="Mascher T."/>
            <person name="Medema M.H."/>
            <person name="Devos D.P."/>
            <person name="Kaster A.-K."/>
            <person name="Ovreas L."/>
            <person name="Rohde M."/>
            <person name="Galperin M.Y."/>
            <person name="Jogler C."/>
        </authorList>
    </citation>
    <scope>NUCLEOTIDE SEQUENCE [LARGE SCALE GENOMIC DNA]</scope>
    <source>
        <strain evidence="1 2">KOR34</strain>
    </source>
</reference>
<name>A0A5C5VC75_9BACT</name>
<dbReference type="RefSeq" id="WP_146561384.1">
    <property type="nucleotide sequence ID" value="NZ_SIHJ01000001.1"/>
</dbReference>
<evidence type="ECO:0000313" key="2">
    <source>
        <dbReference type="Proteomes" id="UP000316714"/>
    </source>
</evidence>
<keyword evidence="2" id="KW-1185">Reference proteome</keyword>
<proteinExistence type="predicted"/>
<dbReference type="Proteomes" id="UP000316714">
    <property type="component" value="Unassembled WGS sequence"/>
</dbReference>
<sequence length="566" mass="62117">MSFGFTFRCCCRGWYDLYAALTDGWGEGRNQFSRMSGSDDVAYASNSRYNTEPVWSVPLTNPSADPSDVFWVRSCHDGVKEVVWVVYEVDGDWCLAMLDANEQKELGAWLASENTHPAFGDYISGSGGGVHTVSHSVPVNRGVDTTERVSLFNHLTARVQLAYSWTALQPSWKTAVSTARQVGVLHGFDFHEDLRSVEFSEAGVGVVDINSVFPGYSSGGHAWTDAPCPQSADPNNGERVAGVKVEWANLDYSYTGPHADEFGGFGTHYKVDGSADITISIVRGTLGGSAFEMEEDAADSVLESWSYSHAFENLRLRSISGIATAVKDAFFGDEYFHNGYPPNTPSTDTPPPGIRSPTVTGFAENAAGGYVLLYKPPSLGLATNTETNPAIRLSVNGTEHHADIDDCDVSHDGVDYEGMELTDFHAVYRTVSSFPDDTGDRIAYIANYYGPTPGASSGFVTRLLLMLDDDLSILRGYVTDTHSSLPRPLEMLYRPSDAYAYVRRPEGSSDSLYYRYRMLRLDNAFERHCADEPVDREPLDHNNQADIVKHTALDGLTPPLREGELV</sequence>